<dbReference type="PANTHER" id="PTHR30069">
    <property type="entry name" value="TONB-DEPENDENT OUTER MEMBRANE RECEPTOR"/>
    <property type="match status" value="1"/>
</dbReference>
<dbReference type="RefSeq" id="WP_152188873.1">
    <property type="nucleotide sequence ID" value="NZ_WFKJ01000009.1"/>
</dbReference>
<dbReference type="Proteomes" id="UP000472839">
    <property type="component" value="Unassembled WGS sequence"/>
</dbReference>
<evidence type="ECO:0000256" key="6">
    <source>
        <dbReference type="ARBA" id="ARBA00023077"/>
    </source>
</evidence>
<feature type="chain" id="PRO_5026811566" evidence="12">
    <location>
        <begin position="22"/>
        <end position="637"/>
    </location>
</feature>
<gene>
    <name evidence="16" type="ORF">GBG18_04740</name>
    <name evidence="15" type="ORF">GBG19_09355</name>
</gene>
<feature type="domain" description="TonB-dependent receptor plug" evidence="14">
    <location>
        <begin position="38"/>
        <end position="136"/>
    </location>
</feature>
<dbReference type="PANTHER" id="PTHR30069:SF41">
    <property type="entry name" value="HEME_HEMOPEXIN UTILIZATION PROTEIN C"/>
    <property type="match status" value="1"/>
</dbReference>
<dbReference type="Gene3D" id="2.170.130.10">
    <property type="entry name" value="TonB-dependent receptor, plug domain"/>
    <property type="match status" value="1"/>
</dbReference>
<dbReference type="InterPro" id="IPR039426">
    <property type="entry name" value="TonB-dep_rcpt-like"/>
</dbReference>
<feature type="signal peptide" evidence="12">
    <location>
        <begin position="1"/>
        <end position="21"/>
    </location>
</feature>
<evidence type="ECO:0000256" key="7">
    <source>
        <dbReference type="ARBA" id="ARBA00023136"/>
    </source>
</evidence>
<comment type="caution">
    <text evidence="15">The sequence shown here is derived from an EMBL/GenBank/DDBJ whole genome shotgun (WGS) entry which is preliminary data.</text>
</comment>
<feature type="region of interest" description="Disordered" evidence="11">
    <location>
        <begin position="241"/>
        <end position="260"/>
    </location>
</feature>
<dbReference type="GO" id="GO:0044718">
    <property type="term" value="P:siderophore transmembrane transport"/>
    <property type="evidence" value="ECO:0007669"/>
    <property type="project" value="TreeGrafter"/>
</dbReference>
<name>A0A6L4WRL7_9BACT</name>
<keyword evidence="8 9" id="KW-0998">Cell outer membrane</keyword>
<evidence type="ECO:0000256" key="10">
    <source>
        <dbReference type="RuleBase" id="RU003357"/>
    </source>
</evidence>
<evidence type="ECO:0000313" key="17">
    <source>
        <dbReference type="Proteomes" id="UP000461010"/>
    </source>
</evidence>
<organism evidence="15 18">
    <name type="scientific">Poseidonibacter ostreae</name>
    <dbReference type="NCBI Taxonomy" id="2654171"/>
    <lineage>
        <taxon>Bacteria</taxon>
        <taxon>Pseudomonadati</taxon>
        <taxon>Campylobacterota</taxon>
        <taxon>Epsilonproteobacteria</taxon>
        <taxon>Campylobacterales</taxon>
        <taxon>Arcobacteraceae</taxon>
        <taxon>Poseidonibacter</taxon>
    </lineage>
</organism>
<dbReference type="EMBL" id="WFKK01000026">
    <property type="protein sequence ID" value="KAB7888159.1"/>
    <property type="molecule type" value="Genomic_DNA"/>
</dbReference>
<comment type="similarity">
    <text evidence="2 9 10">Belongs to the TonB-dependent receptor family.</text>
</comment>
<evidence type="ECO:0000259" key="14">
    <source>
        <dbReference type="Pfam" id="PF07715"/>
    </source>
</evidence>
<evidence type="ECO:0000256" key="4">
    <source>
        <dbReference type="ARBA" id="ARBA00022452"/>
    </source>
</evidence>
<dbReference type="EMBL" id="WFKJ01000009">
    <property type="protein sequence ID" value="KAB7892066.1"/>
    <property type="molecule type" value="Genomic_DNA"/>
</dbReference>
<evidence type="ECO:0000256" key="8">
    <source>
        <dbReference type="ARBA" id="ARBA00023237"/>
    </source>
</evidence>
<evidence type="ECO:0000313" key="15">
    <source>
        <dbReference type="EMBL" id="KAB7888159.1"/>
    </source>
</evidence>
<keyword evidence="6 10" id="KW-0798">TonB box</keyword>
<accession>A0A6L4WRL7</accession>
<protein>
    <submittedName>
        <fullName evidence="15">TonB-dependent receptor</fullName>
    </submittedName>
</protein>
<evidence type="ECO:0000256" key="5">
    <source>
        <dbReference type="ARBA" id="ARBA00022692"/>
    </source>
</evidence>
<keyword evidence="5 9" id="KW-0812">Transmembrane</keyword>
<dbReference type="Pfam" id="PF07715">
    <property type="entry name" value="Plug"/>
    <property type="match status" value="1"/>
</dbReference>
<reference evidence="17 18" key="1">
    <citation type="submission" date="2019-10" db="EMBL/GenBank/DDBJ databases">
        <title>Poseidonibacter ostreae sp. nov., isolated from the gut of the Ostrea denselamellosa.</title>
        <authorList>
            <person name="Choi A."/>
        </authorList>
    </citation>
    <scope>NUCLEOTIDE SEQUENCE [LARGE SCALE GENOMIC DNA]</scope>
    <source>
        <strain evidence="15 18">SJOD-M-33</strain>
        <strain evidence="16 17">SJOD-M-5</strain>
    </source>
</reference>
<keyword evidence="15" id="KW-0675">Receptor</keyword>
<keyword evidence="4 9" id="KW-1134">Transmembrane beta strand</keyword>
<evidence type="ECO:0000259" key="13">
    <source>
        <dbReference type="Pfam" id="PF00593"/>
    </source>
</evidence>
<dbReference type="SUPFAM" id="SSF56935">
    <property type="entry name" value="Porins"/>
    <property type="match status" value="1"/>
</dbReference>
<dbReference type="Pfam" id="PF00593">
    <property type="entry name" value="TonB_dep_Rec_b-barrel"/>
    <property type="match status" value="1"/>
</dbReference>
<dbReference type="CDD" id="cd01347">
    <property type="entry name" value="ligand_gated_channel"/>
    <property type="match status" value="1"/>
</dbReference>
<dbReference type="InterPro" id="IPR012910">
    <property type="entry name" value="Plug_dom"/>
</dbReference>
<dbReference type="InterPro" id="IPR037066">
    <property type="entry name" value="Plug_dom_sf"/>
</dbReference>
<evidence type="ECO:0000256" key="12">
    <source>
        <dbReference type="SAM" id="SignalP"/>
    </source>
</evidence>
<dbReference type="Proteomes" id="UP000461010">
    <property type="component" value="Unassembled WGS sequence"/>
</dbReference>
<dbReference type="AlphaFoldDB" id="A0A6L4WRL7"/>
<evidence type="ECO:0000313" key="18">
    <source>
        <dbReference type="Proteomes" id="UP000472839"/>
    </source>
</evidence>
<evidence type="ECO:0000256" key="2">
    <source>
        <dbReference type="ARBA" id="ARBA00009810"/>
    </source>
</evidence>
<evidence type="ECO:0000256" key="11">
    <source>
        <dbReference type="SAM" id="MobiDB-lite"/>
    </source>
</evidence>
<evidence type="ECO:0000256" key="9">
    <source>
        <dbReference type="PROSITE-ProRule" id="PRU01360"/>
    </source>
</evidence>
<keyword evidence="12" id="KW-0732">Signal</keyword>
<keyword evidence="3 9" id="KW-0813">Transport</keyword>
<evidence type="ECO:0000313" key="16">
    <source>
        <dbReference type="EMBL" id="KAB7892066.1"/>
    </source>
</evidence>
<comment type="subcellular location">
    <subcellularLocation>
        <location evidence="1 9">Cell outer membrane</location>
        <topology evidence="1 9">Multi-pass membrane protein</topology>
    </subcellularLocation>
</comment>
<dbReference type="GO" id="GO:0015344">
    <property type="term" value="F:siderophore uptake transmembrane transporter activity"/>
    <property type="evidence" value="ECO:0007669"/>
    <property type="project" value="TreeGrafter"/>
</dbReference>
<dbReference type="InterPro" id="IPR036942">
    <property type="entry name" value="Beta-barrel_TonB_sf"/>
</dbReference>
<dbReference type="InterPro" id="IPR000531">
    <property type="entry name" value="Beta-barrel_TonB"/>
</dbReference>
<evidence type="ECO:0000256" key="3">
    <source>
        <dbReference type="ARBA" id="ARBA00022448"/>
    </source>
</evidence>
<dbReference type="Gene3D" id="2.40.170.20">
    <property type="entry name" value="TonB-dependent receptor, beta-barrel domain"/>
    <property type="match status" value="1"/>
</dbReference>
<keyword evidence="7 9" id="KW-0472">Membrane</keyword>
<feature type="domain" description="TonB-dependent receptor-like beta-barrel" evidence="13">
    <location>
        <begin position="225"/>
        <end position="601"/>
    </location>
</feature>
<sequence length="637" mass="70557">MNIKIAHTVAALLVANISLLAEETHLSEVNINSSAFDAQVKSISSKQLEEEQASDVKDILKSLPSVSVAGNSRYAEKVFVRGLEDKFANITIDGAKVGGQLFHHAGDQTIDASLLKITSVELGPNSALSGPGVINGSFEYETKDPSDFLADDEVFGGKISLGYETARERKKGTVAVFGKINDKVEFVGMGSIANDGTLTLGNDEKVNNKESKLKSGLAKLVIKPNDYNTIKLSYNRYEDGGDRNISGEKVGSEDPSEDYSSINRDTYTLNYKYTPDNEYVNVEATVYSNEQYMERDASDTVGYREYTNSSRGYDLRNTSLLGLHKLTYGTDYTYEEQEKVDSGVNYEGGETNNIGLYFEDEMAFDRLTLTLGARYDHYKLGGIYDGTFEQLSPKMKLKYQASQNLSLRAAYGRIFKGPSLGETLTLGTTTVQDVDTQAQTGHNYEVGLDYNLTQALSADNAVIGFNVYRYNVDDYSHPTKNSSLVSQGDIVIWGTETMFSYNKDKLGLNLSHTYTDGEQTAIDGTKYEPQTANIHVFKVGANYRLSKEFKVNYSSQFVPGNSWEHSSGKRERGGYGTHDVNFTFTPNLIKDATFNFGIANIFDKAYVNHTGFGAYSGNTNKAYEIGRNFKFEVAYKF</sequence>
<proteinExistence type="inferred from homology"/>
<keyword evidence="17" id="KW-1185">Reference proteome</keyword>
<feature type="compositionally biased region" description="Basic and acidic residues" evidence="11">
    <location>
        <begin position="241"/>
        <end position="252"/>
    </location>
</feature>
<evidence type="ECO:0000256" key="1">
    <source>
        <dbReference type="ARBA" id="ARBA00004571"/>
    </source>
</evidence>
<dbReference type="PROSITE" id="PS52016">
    <property type="entry name" value="TONB_DEPENDENT_REC_3"/>
    <property type="match status" value="1"/>
</dbReference>
<dbReference type="GO" id="GO:0009279">
    <property type="term" value="C:cell outer membrane"/>
    <property type="evidence" value="ECO:0007669"/>
    <property type="project" value="UniProtKB-SubCell"/>
</dbReference>